<reference evidence="3" key="1">
    <citation type="submission" date="2017-02" db="UniProtKB">
        <authorList>
            <consortium name="WormBaseParasite"/>
        </authorList>
    </citation>
    <scope>IDENTIFICATION</scope>
</reference>
<proteinExistence type="predicted"/>
<gene>
    <name evidence="1" type="ORF">BPAG_LOCUS229</name>
</gene>
<sequence>MISGGERCKFGDFVPTISARQHHPSKPKLFCQLGSSYSMNQKPGHQLVCKSPQLSVERYEDGKHNNFVRVEKWNDLRRFEEQR</sequence>
<evidence type="ECO:0000313" key="3">
    <source>
        <dbReference type="WBParaSite" id="BPAG_0000022801-mRNA-1"/>
    </source>
</evidence>
<name>A0A0N4SX43_BRUPA</name>
<organism evidence="3">
    <name type="scientific">Brugia pahangi</name>
    <name type="common">Filarial nematode worm</name>
    <dbReference type="NCBI Taxonomy" id="6280"/>
    <lineage>
        <taxon>Eukaryota</taxon>
        <taxon>Metazoa</taxon>
        <taxon>Ecdysozoa</taxon>
        <taxon>Nematoda</taxon>
        <taxon>Chromadorea</taxon>
        <taxon>Rhabditida</taxon>
        <taxon>Spirurina</taxon>
        <taxon>Spiruromorpha</taxon>
        <taxon>Filarioidea</taxon>
        <taxon>Onchocercidae</taxon>
        <taxon>Brugia</taxon>
    </lineage>
</organism>
<dbReference type="Proteomes" id="UP000278627">
    <property type="component" value="Unassembled WGS sequence"/>
</dbReference>
<accession>A0A0N4SX43</accession>
<evidence type="ECO:0000313" key="1">
    <source>
        <dbReference type="EMBL" id="VDN81415.1"/>
    </source>
</evidence>
<dbReference type="AlphaFoldDB" id="A0A0N4SX43"/>
<reference evidence="1 2" key="2">
    <citation type="submission" date="2018-11" db="EMBL/GenBank/DDBJ databases">
        <authorList>
            <consortium name="Pathogen Informatics"/>
        </authorList>
    </citation>
    <scope>NUCLEOTIDE SEQUENCE [LARGE SCALE GENOMIC DNA]</scope>
</reference>
<protein>
    <submittedName>
        <fullName evidence="1 3">Uncharacterized protein</fullName>
    </submittedName>
</protein>
<keyword evidence="2" id="KW-1185">Reference proteome</keyword>
<dbReference type="EMBL" id="UZAD01000009">
    <property type="protein sequence ID" value="VDN81415.1"/>
    <property type="molecule type" value="Genomic_DNA"/>
</dbReference>
<dbReference type="WBParaSite" id="BPAG_0000022801-mRNA-1">
    <property type="protein sequence ID" value="BPAG_0000022801-mRNA-1"/>
    <property type="gene ID" value="BPAG_0000022801"/>
</dbReference>
<evidence type="ECO:0000313" key="2">
    <source>
        <dbReference type="Proteomes" id="UP000278627"/>
    </source>
</evidence>